<dbReference type="SMART" id="SM00717">
    <property type="entry name" value="SANT"/>
    <property type="match status" value="1"/>
</dbReference>
<dbReference type="CDD" id="cd00167">
    <property type="entry name" value="SANT"/>
    <property type="match status" value="1"/>
</dbReference>
<evidence type="ECO:0000313" key="4">
    <source>
        <dbReference type="Proteomes" id="UP001153076"/>
    </source>
</evidence>
<dbReference type="Proteomes" id="UP001153076">
    <property type="component" value="Unassembled WGS sequence"/>
</dbReference>
<evidence type="ECO:0000259" key="2">
    <source>
        <dbReference type="PROSITE" id="PS50090"/>
    </source>
</evidence>
<evidence type="ECO:0000256" key="1">
    <source>
        <dbReference type="SAM" id="MobiDB-lite"/>
    </source>
</evidence>
<evidence type="ECO:0000313" key="3">
    <source>
        <dbReference type="EMBL" id="KAJ8448413.1"/>
    </source>
</evidence>
<feature type="region of interest" description="Disordered" evidence="1">
    <location>
        <begin position="1"/>
        <end position="104"/>
    </location>
</feature>
<keyword evidence="4" id="KW-1185">Reference proteome</keyword>
<sequence length="502" mass="56295">MAQKRPFDDEVVNDVSSKHPRQDGPNDEIISCNDSGPIEYGPDKPYDSGEASIQNNELESREEHVNGSFPEVPREDIGDMETEVARSASLSHWATSSTSDDDEPQELVHVPFFPGYFSFDRPVRSVINPDDVYYCLLDYPPRKRVPVGPEYQAEIPELDSLVKHSALDGLAASDPKASDRNSTVNDDEQLEGICVMPSPETEPPGYNGEKVGYGRTDCSCPDQGSIRCVRQHIAEARDKLRRNLGQDTFTELGFYDMGEVVAEKWSEEEEQLFHEVVYSNPASLGRNFWNALSAVFPSRTKMEIVSYYFNVFMLRKRAAQNRCDPFNIDSDNDEWQGSDDDGGDEDEDSGVESPVRHDGFEFHHNGLHGQQHEHEDEDDENGDLSDEAREIDDRDDVSFVRKSDPDSTSELLGKKLNDDSGENDAHDGSCTSSDSGAPERGAQLKPDGCQEWHEYILDPSDAKAWDGYNMSCPKSNIDFLPTCSMIEEVFGDADSDSNVKRW</sequence>
<gene>
    <name evidence="3" type="ORF">Cgig2_022041</name>
</gene>
<dbReference type="EMBL" id="JAKOGI010000030">
    <property type="protein sequence ID" value="KAJ8448413.1"/>
    <property type="molecule type" value="Genomic_DNA"/>
</dbReference>
<dbReference type="PANTHER" id="PTHR46872">
    <property type="entry name" value="DNA BINDING PROTEIN"/>
    <property type="match status" value="1"/>
</dbReference>
<dbReference type="InterPro" id="IPR009057">
    <property type="entry name" value="Homeodomain-like_sf"/>
</dbReference>
<name>A0A9Q1KT52_9CARY</name>
<feature type="compositionally biased region" description="Acidic residues" evidence="1">
    <location>
        <begin position="330"/>
        <end position="350"/>
    </location>
</feature>
<feature type="domain" description="Myb-like" evidence="2">
    <location>
        <begin position="264"/>
        <end position="312"/>
    </location>
</feature>
<feature type="compositionally biased region" description="Basic and acidic residues" evidence="1">
    <location>
        <begin position="412"/>
        <end position="427"/>
    </location>
</feature>
<feature type="compositionally biased region" description="Basic and acidic residues" evidence="1">
    <location>
        <begin position="386"/>
        <end position="405"/>
    </location>
</feature>
<dbReference type="PANTHER" id="PTHR46872:SF10">
    <property type="entry name" value="MYB-LIKE DOMAIN-CONTAINING PROTEIN"/>
    <property type="match status" value="1"/>
</dbReference>
<feature type="region of interest" description="Disordered" evidence="1">
    <location>
        <begin position="325"/>
        <end position="447"/>
    </location>
</feature>
<comment type="caution">
    <text evidence="3">The sequence shown here is derived from an EMBL/GenBank/DDBJ whole genome shotgun (WGS) entry which is preliminary data.</text>
</comment>
<dbReference type="Gene3D" id="1.10.10.60">
    <property type="entry name" value="Homeodomain-like"/>
    <property type="match status" value="1"/>
</dbReference>
<proteinExistence type="predicted"/>
<protein>
    <recommendedName>
        <fullName evidence="2">Myb-like domain-containing protein</fullName>
    </recommendedName>
</protein>
<accession>A0A9Q1KT52</accession>
<feature type="compositionally biased region" description="Basic and acidic residues" evidence="1">
    <location>
        <begin position="354"/>
        <end position="374"/>
    </location>
</feature>
<reference evidence="3" key="1">
    <citation type="submission" date="2022-04" db="EMBL/GenBank/DDBJ databases">
        <title>Carnegiea gigantea Genome sequencing and assembly v2.</title>
        <authorList>
            <person name="Copetti D."/>
            <person name="Sanderson M.J."/>
            <person name="Burquez A."/>
            <person name="Wojciechowski M.F."/>
        </authorList>
    </citation>
    <scope>NUCLEOTIDE SEQUENCE</scope>
    <source>
        <strain evidence="3">SGP5-SGP5p</strain>
        <tissue evidence="3">Aerial part</tissue>
    </source>
</reference>
<dbReference type="SUPFAM" id="SSF46689">
    <property type="entry name" value="Homeodomain-like"/>
    <property type="match status" value="1"/>
</dbReference>
<dbReference type="InterPro" id="IPR001005">
    <property type="entry name" value="SANT/Myb"/>
</dbReference>
<dbReference type="PROSITE" id="PS50090">
    <property type="entry name" value="MYB_LIKE"/>
    <property type="match status" value="1"/>
</dbReference>
<organism evidence="3 4">
    <name type="scientific">Carnegiea gigantea</name>
    <dbReference type="NCBI Taxonomy" id="171969"/>
    <lineage>
        <taxon>Eukaryota</taxon>
        <taxon>Viridiplantae</taxon>
        <taxon>Streptophyta</taxon>
        <taxon>Embryophyta</taxon>
        <taxon>Tracheophyta</taxon>
        <taxon>Spermatophyta</taxon>
        <taxon>Magnoliopsida</taxon>
        <taxon>eudicotyledons</taxon>
        <taxon>Gunneridae</taxon>
        <taxon>Pentapetalae</taxon>
        <taxon>Caryophyllales</taxon>
        <taxon>Cactineae</taxon>
        <taxon>Cactaceae</taxon>
        <taxon>Cactoideae</taxon>
        <taxon>Echinocereeae</taxon>
        <taxon>Carnegiea</taxon>
    </lineage>
</organism>
<dbReference type="AlphaFoldDB" id="A0A9Q1KT52"/>
<feature type="compositionally biased region" description="Polar residues" evidence="1">
    <location>
        <begin position="88"/>
        <end position="98"/>
    </location>
</feature>
<dbReference type="OrthoDB" id="1908944at2759"/>
<feature type="compositionally biased region" description="Acidic residues" evidence="1">
    <location>
        <begin position="375"/>
        <end position="385"/>
    </location>
</feature>